<gene>
    <name evidence="4" type="ORF">NNL22_07720</name>
</gene>
<dbReference type="PANTHER" id="PTHR48106">
    <property type="entry name" value="QUINONE OXIDOREDUCTASE PIG3-RELATED"/>
    <property type="match status" value="1"/>
</dbReference>
<dbReference type="GO" id="GO:0016651">
    <property type="term" value="F:oxidoreductase activity, acting on NAD(P)H"/>
    <property type="evidence" value="ECO:0007669"/>
    <property type="project" value="TreeGrafter"/>
</dbReference>
<dbReference type="SMART" id="SM00829">
    <property type="entry name" value="PKS_ER"/>
    <property type="match status" value="1"/>
</dbReference>
<dbReference type="SUPFAM" id="SSF51735">
    <property type="entry name" value="NAD(P)-binding Rossmann-fold domains"/>
    <property type="match status" value="1"/>
</dbReference>
<name>A0A9E8KQH4_9ALTE</name>
<dbReference type="GO" id="GO:0070402">
    <property type="term" value="F:NADPH binding"/>
    <property type="evidence" value="ECO:0007669"/>
    <property type="project" value="TreeGrafter"/>
</dbReference>
<dbReference type="RefSeq" id="WP_251811794.1">
    <property type="nucleotide sequence ID" value="NZ_CP101527.1"/>
</dbReference>
<dbReference type="EMBL" id="CP101527">
    <property type="protein sequence ID" value="UZW76463.1"/>
    <property type="molecule type" value="Genomic_DNA"/>
</dbReference>
<dbReference type="Proteomes" id="UP001164472">
    <property type="component" value="Chromosome"/>
</dbReference>
<dbReference type="Gene3D" id="3.40.50.720">
    <property type="entry name" value="NAD(P)-binding Rossmann-like Domain"/>
    <property type="match status" value="1"/>
</dbReference>
<keyword evidence="2" id="KW-0560">Oxidoreductase</keyword>
<reference evidence="4" key="1">
    <citation type="submission" date="2022-07" db="EMBL/GenBank/DDBJ databases">
        <title>Alkalimarinus sp. nov., isolated from gut of a Alitta virens.</title>
        <authorList>
            <person name="Yang A.I."/>
            <person name="Shin N.-R."/>
        </authorList>
    </citation>
    <scope>NUCLEOTIDE SEQUENCE</scope>
    <source>
        <strain evidence="4">FA028</strain>
    </source>
</reference>
<accession>A0A9E8KQH4</accession>
<keyword evidence="1" id="KW-0521">NADP</keyword>
<dbReference type="CDD" id="cd05276">
    <property type="entry name" value="p53_inducible_oxidoreductase"/>
    <property type="match status" value="1"/>
</dbReference>
<dbReference type="Pfam" id="PF00107">
    <property type="entry name" value="ADH_zinc_N"/>
    <property type="match status" value="1"/>
</dbReference>
<evidence type="ECO:0000256" key="1">
    <source>
        <dbReference type="ARBA" id="ARBA00022857"/>
    </source>
</evidence>
<keyword evidence="5" id="KW-1185">Reference proteome</keyword>
<dbReference type="PANTHER" id="PTHR48106:SF8">
    <property type="entry name" value="OS02G0805600 PROTEIN"/>
    <property type="match status" value="1"/>
</dbReference>
<dbReference type="InterPro" id="IPR013149">
    <property type="entry name" value="ADH-like_C"/>
</dbReference>
<dbReference type="SUPFAM" id="SSF50129">
    <property type="entry name" value="GroES-like"/>
    <property type="match status" value="1"/>
</dbReference>
<protein>
    <submittedName>
        <fullName evidence="4">NAD(P)H-quinone oxidoreductase</fullName>
    </submittedName>
</protein>
<evidence type="ECO:0000256" key="2">
    <source>
        <dbReference type="ARBA" id="ARBA00023002"/>
    </source>
</evidence>
<dbReference type="Pfam" id="PF08240">
    <property type="entry name" value="ADH_N"/>
    <property type="match status" value="1"/>
</dbReference>
<sequence length="328" mass="34677">MKFIDIKEFGGPEVLTLKTTSSPTPSENEVLINVVAAGVNRPDVIQRQGHYPAPPGASPILGLEVSGEVIQIGKNVTGLAVGDKVCALANGGGYAEQVCVPASQCLPIPRGLTMVEAAALPETFFTVWSNVFDRGHLQPGESLLIHGGSSGIGTTAIQMGKAMGAKVFITAGSQEKCDACIALGADVAINYHESDFVEVIKEATGAKGVDVILDMVGGDYIPKNFKIAALEGRIINIAFLQGPVIKANFLPVMLKRLTVTGSTLRPQTEATKAAIATHLRNTIWPKIETGEIKPVIAKVFPLEEAENAHRLMESNQHIGKIVLKVAAE</sequence>
<dbReference type="InterPro" id="IPR013154">
    <property type="entry name" value="ADH-like_N"/>
</dbReference>
<feature type="domain" description="Enoyl reductase (ER)" evidence="3">
    <location>
        <begin position="10"/>
        <end position="323"/>
    </location>
</feature>
<dbReference type="InterPro" id="IPR036291">
    <property type="entry name" value="NAD(P)-bd_dom_sf"/>
</dbReference>
<proteinExistence type="predicted"/>
<dbReference type="Gene3D" id="3.90.180.10">
    <property type="entry name" value="Medium-chain alcohol dehydrogenases, catalytic domain"/>
    <property type="match status" value="1"/>
</dbReference>
<dbReference type="NCBIfam" id="TIGR02824">
    <property type="entry name" value="quinone_pig3"/>
    <property type="match status" value="1"/>
</dbReference>
<dbReference type="KEGG" id="asem:NNL22_07720"/>
<dbReference type="InterPro" id="IPR014189">
    <property type="entry name" value="Quinone_OxRdtase_PIG3"/>
</dbReference>
<organism evidence="4 5">
    <name type="scientific">Alkalimarinus sediminis</name>
    <dbReference type="NCBI Taxonomy" id="1632866"/>
    <lineage>
        <taxon>Bacteria</taxon>
        <taxon>Pseudomonadati</taxon>
        <taxon>Pseudomonadota</taxon>
        <taxon>Gammaproteobacteria</taxon>
        <taxon>Alteromonadales</taxon>
        <taxon>Alteromonadaceae</taxon>
        <taxon>Alkalimarinus</taxon>
    </lineage>
</organism>
<evidence type="ECO:0000313" key="4">
    <source>
        <dbReference type="EMBL" id="UZW76463.1"/>
    </source>
</evidence>
<dbReference type="InterPro" id="IPR011032">
    <property type="entry name" value="GroES-like_sf"/>
</dbReference>
<evidence type="ECO:0000259" key="3">
    <source>
        <dbReference type="SMART" id="SM00829"/>
    </source>
</evidence>
<evidence type="ECO:0000313" key="5">
    <source>
        <dbReference type="Proteomes" id="UP001164472"/>
    </source>
</evidence>
<dbReference type="InterPro" id="IPR020843">
    <property type="entry name" value="ER"/>
</dbReference>
<dbReference type="AlphaFoldDB" id="A0A9E8KQH4"/>